<name>A0A8J9YHB8_9NEOP</name>
<evidence type="ECO:0000313" key="2">
    <source>
        <dbReference type="Proteomes" id="UP000838878"/>
    </source>
</evidence>
<dbReference type="AlphaFoldDB" id="A0A8J9YHB8"/>
<proteinExistence type="predicted"/>
<evidence type="ECO:0000313" key="1">
    <source>
        <dbReference type="EMBL" id="CAH0730844.1"/>
    </source>
</evidence>
<protein>
    <submittedName>
        <fullName evidence="1">Uncharacterized protein</fullName>
    </submittedName>
</protein>
<gene>
    <name evidence="1" type="ORF">BINO364_LOCUS15778</name>
</gene>
<reference evidence="1" key="1">
    <citation type="submission" date="2021-12" db="EMBL/GenBank/DDBJ databases">
        <authorList>
            <person name="Martin H S."/>
        </authorList>
    </citation>
    <scope>NUCLEOTIDE SEQUENCE</scope>
</reference>
<sequence length="88" mass="9454">MGTGVDMGVGMGVDMGVGMGVDMGVGMGVEVVVGIQGVYILEQNSYMVGRVLARIYWVVIWTVGRLPQSKLYCRLGTSRNAMVLHMLS</sequence>
<organism evidence="1 2">
    <name type="scientific">Brenthis ino</name>
    <name type="common">lesser marbled fritillary</name>
    <dbReference type="NCBI Taxonomy" id="405034"/>
    <lineage>
        <taxon>Eukaryota</taxon>
        <taxon>Metazoa</taxon>
        <taxon>Ecdysozoa</taxon>
        <taxon>Arthropoda</taxon>
        <taxon>Hexapoda</taxon>
        <taxon>Insecta</taxon>
        <taxon>Pterygota</taxon>
        <taxon>Neoptera</taxon>
        <taxon>Endopterygota</taxon>
        <taxon>Lepidoptera</taxon>
        <taxon>Glossata</taxon>
        <taxon>Ditrysia</taxon>
        <taxon>Papilionoidea</taxon>
        <taxon>Nymphalidae</taxon>
        <taxon>Heliconiinae</taxon>
        <taxon>Argynnini</taxon>
        <taxon>Brenthis</taxon>
    </lineage>
</organism>
<dbReference type="EMBL" id="OV170229">
    <property type="protein sequence ID" value="CAH0730844.1"/>
    <property type="molecule type" value="Genomic_DNA"/>
</dbReference>
<dbReference type="Proteomes" id="UP000838878">
    <property type="component" value="Chromosome 9"/>
</dbReference>
<accession>A0A8J9YHB8</accession>
<feature type="non-terminal residue" evidence="1">
    <location>
        <position position="88"/>
    </location>
</feature>
<keyword evidence="2" id="KW-1185">Reference proteome</keyword>